<sequence length="159" mass="17842">MASNRSTRFSACDWSPPPSTSIFSERQHLHRRGEGAVSGLLARTFESTLRCSQCWLRKRVAARGSERPGGCRVGWDEVDIGAARNEVKKEIFDALEQLCAQGFKLRKQGHKFGLYCPWLPGDGQRAHFISVPGTPRNPSVAARRLLQAAKRCPQRHEDQ</sequence>
<evidence type="ECO:0000313" key="1">
    <source>
        <dbReference type="EMBL" id="GAB17288.1"/>
    </source>
</evidence>
<name>H0QWT7_9ACTN</name>
<accession>H0QWT7</accession>
<organism evidence="1 2">
    <name type="scientific">Gordonia effusa NBRC 100432</name>
    <dbReference type="NCBI Taxonomy" id="1077974"/>
    <lineage>
        <taxon>Bacteria</taxon>
        <taxon>Bacillati</taxon>
        <taxon>Actinomycetota</taxon>
        <taxon>Actinomycetes</taxon>
        <taxon>Mycobacteriales</taxon>
        <taxon>Gordoniaceae</taxon>
        <taxon>Gordonia</taxon>
    </lineage>
</organism>
<gene>
    <name evidence="1" type="ORF">GOEFS_023_00055</name>
</gene>
<keyword evidence="2" id="KW-1185">Reference proteome</keyword>
<dbReference type="AlphaFoldDB" id="H0QWT7"/>
<dbReference type="Proteomes" id="UP000035034">
    <property type="component" value="Unassembled WGS sequence"/>
</dbReference>
<reference evidence="1 2" key="1">
    <citation type="submission" date="2011-12" db="EMBL/GenBank/DDBJ databases">
        <title>Whole genome shotgun sequence of Gordonia effusa NBRC 100432.</title>
        <authorList>
            <person name="Yoshida I."/>
            <person name="Takarada H."/>
            <person name="Hosoyama A."/>
            <person name="Tsuchikane K."/>
            <person name="Katsumata H."/>
            <person name="Yamazaki S."/>
            <person name="Fujita N."/>
        </authorList>
    </citation>
    <scope>NUCLEOTIDE SEQUENCE [LARGE SCALE GENOMIC DNA]</scope>
    <source>
        <strain evidence="1 2">NBRC 100432</strain>
    </source>
</reference>
<comment type="caution">
    <text evidence="1">The sequence shown here is derived from an EMBL/GenBank/DDBJ whole genome shotgun (WGS) entry which is preliminary data.</text>
</comment>
<proteinExistence type="predicted"/>
<evidence type="ECO:0000313" key="2">
    <source>
        <dbReference type="Proteomes" id="UP000035034"/>
    </source>
</evidence>
<dbReference type="STRING" id="1077974.GOEFS_023_00055"/>
<dbReference type="EMBL" id="BAEH01000023">
    <property type="protein sequence ID" value="GAB17288.1"/>
    <property type="molecule type" value="Genomic_DNA"/>
</dbReference>
<protein>
    <submittedName>
        <fullName evidence="1">Uncharacterized protein</fullName>
    </submittedName>
</protein>